<evidence type="ECO:0000256" key="3">
    <source>
        <dbReference type="ARBA" id="ARBA00022801"/>
    </source>
</evidence>
<reference evidence="7 8" key="1">
    <citation type="submission" date="2022-08" db="EMBL/GenBank/DDBJ databases">
        <title>Polyphasic taxonomy analysis of Qipengyuania sp.RS5-5.</title>
        <authorList>
            <person name="Xamxidin M."/>
            <person name="Wu M."/>
        </authorList>
    </citation>
    <scope>NUCLEOTIDE SEQUENCE [LARGE SCALE GENOMIC DNA]</scope>
    <source>
        <strain evidence="7 8">RS5-5</strain>
    </source>
</reference>
<organism evidence="7 8">
    <name type="scientific">Parerythrobacter lacustris</name>
    <dbReference type="NCBI Taxonomy" id="2969984"/>
    <lineage>
        <taxon>Bacteria</taxon>
        <taxon>Pseudomonadati</taxon>
        <taxon>Pseudomonadota</taxon>
        <taxon>Alphaproteobacteria</taxon>
        <taxon>Sphingomonadales</taxon>
        <taxon>Erythrobacteraceae</taxon>
        <taxon>Parerythrobacter</taxon>
    </lineage>
</organism>
<evidence type="ECO:0000256" key="4">
    <source>
        <dbReference type="ARBA" id="ARBA00022833"/>
    </source>
</evidence>
<dbReference type="SUPFAM" id="SSF55486">
    <property type="entry name" value="Metalloproteases ('zincins'), catalytic domain"/>
    <property type="match status" value="1"/>
</dbReference>
<gene>
    <name evidence="7" type="ORF">NSO95_11950</name>
</gene>
<accession>A0ABT1XW51</accession>
<dbReference type="GO" id="GO:0008237">
    <property type="term" value="F:metallopeptidase activity"/>
    <property type="evidence" value="ECO:0007669"/>
    <property type="project" value="UniProtKB-KW"/>
</dbReference>
<keyword evidence="7" id="KW-0482">Metalloprotease</keyword>
<keyword evidence="2" id="KW-0479">Metal-binding</keyword>
<keyword evidence="3 7" id="KW-0378">Hydrolase</keyword>
<evidence type="ECO:0000259" key="6">
    <source>
        <dbReference type="Pfam" id="PF00413"/>
    </source>
</evidence>
<dbReference type="Gene3D" id="3.40.390.10">
    <property type="entry name" value="Collagenase (Catalytic Domain)"/>
    <property type="match status" value="1"/>
</dbReference>
<evidence type="ECO:0000256" key="2">
    <source>
        <dbReference type="ARBA" id="ARBA00022723"/>
    </source>
</evidence>
<feature type="chain" id="PRO_5047450782" evidence="5">
    <location>
        <begin position="22"/>
        <end position="203"/>
    </location>
</feature>
<feature type="domain" description="Peptidase M10 metallopeptidase" evidence="6">
    <location>
        <begin position="43"/>
        <end position="190"/>
    </location>
</feature>
<sequence>MRTLSAIIAALAACASQTVAAQTIGQKYDRTNVTVNQNSGLSTKCRPAIARAVATWNGQSSPFTYSYSTTATRSSLENGDDNNLTFDYTSDTTMGTALAQTRYDNAISGNRYRDADIYINANRLFYTTSSGDNIGEYFCPSSAGQTTPSNRYDFETVVLHELGHAFGLAHFSSTSCTLYASLAPGQQKRVPCSTEVGVFNSIY</sequence>
<keyword evidence="1" id="KW-0645">Protease</keyword>
<name>A0ABT1XW51_9SPHN</name>
<keyword evidence="8" id="KW-1185">Reference proteome</keyword>
<proteinExistence type="predicted"/>
<dbReference type="EC" id="3.4.24.-" evidence="7"/>
<dbReference type="InterPro" id="IPR001818">
    <property type="entry name" value="Pept_M10_metallopeptidase"/>
</dbReference>
<evidence type="ECO:0000256" key="1">
    <source>
        <dbReference type="ARBA" id="ARBA00022670"/>
    </source>
</evidence>
<dbReference type="EMBL" id="JANKHH010000007">
    <property type="protein sequence ID" value="MCR2834662.1"/>
    <property type="molecule type" value="Genomic_DNA"/>
</dbReference>
<keyword evidence="5" id="KW-0732">Signal</keyword>
<dbReference type="Proteomes" id="UP001206067">
    <property type="component" value="Unassembled WGS sequence"/>
</dbReference>
<comment type="caution">
    <text evidence="7">The sequence shown here is derived from an EMBL/GenBank/DDBJ whole genome shotgun (WGS) entry which is preliminary data.</text>
</comment>
<dbReference type="Pfam" id="PF00413">
    <property type="entry name" value="Peptidase_M10"/>
    <property type="match status" value="1"/>
</dbReference>
<feature type="signal peptide" evidence="5">
    <location>
        <begin position="1"/>
        <end position="21"/>
    </location>
</feature>
<evidence type="ECO:0000256" key="5">
    <source>
        <dbReference type="SAM" id="SignalP"/>
    </source>
</evidence>
<evidence type="ECO:0000313" key="7">
    <source>
        <dbReference type="EMBL" id="MCR2834662.1"/>
    </source>
</evidence>
<dbReference type="RefSeq" id="WP_257596503.1">
    <property type="nucleotide sequence ID" value="NZ_JANKHH010000007.1"/>
</dbReference>
<keyword evidence="4" id="KW-0862">Zinc</keyword>
<protein>
    <submittedName>
        <fullName evidence="7">Matrixin family metalloprotease</fullName>
        <ecNumber evidence="7">3.4.24.-</ecNumber>
    </submittedName>
</protein>
<dbReference type="InterPro" id="IPR024079">
    <property type="entry name" value="MetalloPept_cat_dom_sf"/>
</dbReference>
<evidence type="ECO:0000313" key="8">
    <source>
        <dbReference type="Proteomes" id="UP001206067"/>
    </source>
</evidence>